<protein>
    <submittedName>
        <fullName evidence="2">Reverse transcriptase</fullName>
    </submittedName>
</protein>
<organism evidence="2 3">
    <name type="scientific">Ureibacillus manganicus DSM 26584</name>
    <dbReference type="NCBI Taxonomy" id="1384049"/>
    <lineage>
        <taxon>Bacteria</taxon>
        <taxon>Bacillati</taxon>
        <taxon>Bacillota</taxon>
        <taxon>Bacilli</taxon>
        <taxon>Bacillales</taxon>
        <taxon>Caryophanaceae</taxon>
        <taxon>Ureibacillus</taxon>
    </lineage>
</organism>
<proteinExistence type="predicted"/>
<dbReference type="eggNOG" id="COG3344">
    <property type="taxonomic scope" value="Bacteria"/>
</dbReference>
<dbReference type="GO" id="GO:0003964">
    <property type="term" value="F:RNA-directed DNA polymerase activity"/>
    <property type="evidence" value="ECO:0007669"/>
    <property type="project" value="UniProtKB-KW"/>
</dbReference>
<keyword evidence="2" id="KW-0548">Nucleotidyltransferase</keyword>
<dbReference type="AlphaFoldDB" id="A0A0A3IF50"/>
<accession>A0A0A3IF50</accession>
<sequence length="99" mass="12355">MNYYGISFMKKFIKDIGMWLNHRLRQLIWKRWKKTKTKYYQLRRLGIHHEEAWKVANSRKGYWRVSRSETLQKAIKINTLIKWGIKDPNNLYEQRYLSY</sequence>
<feature type="domain" description="Group II intron maturase-specific" evidence="1">
    <location>
        <begin position="1"/>
        <end position="45"/>
    </location>
</feature>
<keyword evidence="3" id="KW-1185">Reference proteome</keyword>
<dbReference type="Pfam" id="PF08388">
    <property type="entry name" value="GIIM"/>
    <property type="match status" value="1"/>
</dbReference>
<dbReference type="STRING" id="1384049.CD29_20295"/>
<evidence type="ECO:0000259" key="1">
    <source>
        <dbReference type="Pfam" id="PF08388"/>
    </source>
</evidence>
<evidence type="ECO:0000313" key="3">
    <source>
        <dbReference type="Proteomes" id="UP000030416"/>
    </source>
</evidence>
<dbReference type="EMBL" id="JPVN01000074">
    <property type="protein sequence ID" value="KGR73492.1"/>
    <property type="molecule type" value="Genomic_DNA"/>
</dbReference>
<keyword evidence="2" id="KW-0808">Transferase</keyword>
<dbReference type="InterPro" id="IPR013597">
    <property type="entry name" value="Mat_intron_G2"/>
</dbReference>
<gene>
    <name evidence="2" type="ORF">CD29_20295</name>
</gene>
<reference evidence="2 3" key="1">
    <citation type="submission" date="2014-02" db="EMBL/GenBank/DDBJ databases">
        <title>Draft genome sequence of Lysinibacillus manganicus DSM 26584T.</title>
        <authorList>
            <person name="Zhang F."/>
            <person name="Wang G."/>
            <person name="Zhang L."/>
        </authorList>
    </citation>
    <scope>NUCLEOTIDE SEQUENCE [LARGE SCALE GENOMIC DNA]</scope>
    <source>
        <strain evidence="2 3">DSM 26584</strain>
    </source>
</reference>
<keyword evidence="2" id="KW-0695">RNA-directed DNA polymerase</keyword>
<name>A0A0A3IF50_9BACL</name>
<dbReference type="Proteomes" id="UP000030416">
    <property type="component" value="Unassembled WGS sequence"/>
</dbReference>
<comment type="caution">
    <text evidence="2">The sequence shown here is derived from an EMBL/GenBank/DDBJ whole genome shotgun (WGS) entry which is preliminary data.</text>
</comment>
<evidence type="ECO:0000313" key="2">
    <source>
        <dbReference type="EMBL" id="KGR73492.1"/>
    </source>
</evidence>